<dbReference type="AlphaFoldDB" id="A0A482X640"/>
<dbReference type="GO" id="GO:0016020">
    <property type="term" value="C:membrane"/>
    <property type="evidence" value="ECO:0007669"/>
    <property type="project" value="UniProtKB-SubCell"/>
</dbReference>
<feature type="transmembrane region" description="Helical" evidence="8">
    <location>
        <begin position="123"/>
        <end position="141"/>
    </location>
</feature>
<gene>
    <name evidence="11" type="ORF">LSTR_LSTR010794</name>
</gene>
<reference evidence="11 12" key="1">
    <citation type="journal article" date="2017" name="Gigascience">
        <title>Genome sequence of the small brown planthopper, Laodelphax striatellus.</title>
        <authorList>
            <person name="Zhu J."/>
            <person name="Jiang F."/>
            <person name="Wang X."/>
            <person name="Yang P."/>
            <person name="Bao Y."/>
            <person name="Zhao W."/>
            <person name="Wang W."/>
            <person name="Lu H."/>
            <person name="Wang Q."/>
            <person name="Cui N."/>
            <person name="Li J."/>
            <person name="Chen X."/>
            <person name="Luo L."/>
            <person name="Yu J."/>
            <person name="Kang L."/>
            <person name="Cui F."/>
        </authorList>
    </citation>
    <scope>NUCLEOTIDE SEQUENCE [LARGE SCALE GENOMIC DNA]</scope>
    <source>
        <strain evidence="11">Lst14</strain>
    </source>
</reference>
<feature type="signal peptide" evidence="9">
    <location>
        <begin position="1"/>
        <end position="25"/>
    </location>
</feature>
<evidence type="ECO:0000256" key="2">
    <source>
        <dbReference type="ARBA" id="ARBA00008284"/>
    </source>
</evidence>
<keyword evidence="12" id="KW-1185">Reference proteome</keyword>
<evidence type="ECO:0000259" key="10">
    <source>
        <dbReference type="Pfam" id="PF05154"/>
    </source>
</evidence>
<keyword evidence="3 8" id="KW-0812">Transmembrane</keyword>
<keyword evidence="5 8" id="KW-1133">Transmembrane helix</keyword>
<evidence type="ECO:0000256" key="6">
    <source>
        <dbReference type="ARBA" id="ARBA00023136"/>
    </source>
</evidence>
<dbReference type="InParanoid" id="A0A482X640"/>
<comment type="similarity">
    <text evidence="2">Belongs to the TM2 family.</text>
</comment>
<dbReference type="OrthoDB" id="408511at2759"/>
<accession>A0A482X640</accession>
<dbReference type="STRING" id="195883.A0A482X640"/>
<dbReference type="PANTHER" id="PTHR21016:SF4">
    <property type="entry name" value="TM2 DOMAIN-CONTAINING PROTEIN 2"/>
    <property type="match status" value="1"/>
</dbReference>
<dbReference type="InterPro" id="IPR007829">
    <property type="entry name" value="TM2"/>
</dbReference>
<evidence type="ECO:0000256" key="3">
    <source>
        <dbReference type="ARBA" id="ARBA00022692"/>
    </source>
</evidence>
<name>A0A482X640_LAOST</name>
<evidence type="ECO:0000256" key="8">
    <source>
        <dbReference type="SAM" id="Phobius"/>
    </source>
</evidence>
<comment type="caution">
    <text evidence="11">The sequence shown here is derived from an EMBL/GenBank/DDBJ whole genome shotgun (WGS) entry which is preliminary data.</text>
</comment>
<protein>
    <recommendedName>
        <fullName evidence="10">TM2 domain-containing protein</fullName>
    </recommendedName>
</protein>
<keyword evidence="4 9" id="KW-0732">Signal</keyword>
<sequence length="190" mass="21526">MFKFELKLLFCMVLVFNFPTCYVHGEKNKSTTSMDEVTPYLPYGPYVKCSFLPMEFIECEDLVDHKGNRTAKEEAGQFCVKFGGYRYEDVEKAKVQCSVLPGIECYGPRTFYKDGFPCVKYKGHYFVTTLMYSILLGFLGMDRFCLGQTGTGVGKLLTLGGIGIWWIVDVILLVTNGLQPEDGSNWNIFA</sequence>
<evidence type="ECO:0000313" key="12">
    <source>
        <dbReference type="Proteomes" id="UP000291343"/>
    </source>
</evidence>
<evidence type="ECO:0000256" key="9">
    <source>
        <dbReference type="SAM" id="SignalP"/>
    </source>
</evidence>
<evidence type="ECO:0000256" key="7">
    <source>
        <dbReference type="ARBA" id="ARBA00023180"/>
    </source>
</evidence>
<dbReference type="EMBL" id="QKKF02017192">
    <property type="protein sequence ID" value="RZF41142.1"/>
    <property type="molecule type" value="Genomic_DNA"/>
</dbReference>
<dbReference type="FunCoup" id="A0A482X640">
    <property type="interactions" value="509"/>
</dbReference>
<evidence type="ECO:0000256" key="4">
    <source>
        <dbReference type="ARBA" id="ARBA00022729"/>
    </source>
</evidence>
<proteinExistence type="inferred from homology"/>
<keyword evidence="6 8" id="KW-0472">Membrane</keyword>
<feature type="chain" id="PRO_5019828846" description="TM2 domain-containing protein" evidence="9">
    <location>
        <begin position="26"/>
        <end position="190"/>
    </location>
</feature>
<dbReference type="InterPro" id="IPR050932">
    <property type="entry name" value="TM2D1-3-like"/>
</dbReference>
<feature type="domain" description="TM2" evidence="10">
    <location>
        <begin position="123"/>
        <end position="171"/>
    </location>
</feature>
<dbReference type="PANTHER" id="PTHR21016">
    <property type="entry name" value="BETA-AMYLOID BINDING PROTEIN-RELATED"/>
    <property type="match status" value="1"/>
</dbReference>
<evidence type="ECO:0000256" key="5">
    <source>
        <dbReference type="ARBA" id="ARBA00022989"/>
    </source>
</evidence>
<keyword evidence="7" id="KW-0325">Glycoprotein</keyword>
<feature type="transmembrane region" description="Helical" evidence="8">
    <location>
        <begin position="153"/>
        <end position="174"/>
    </location>
</feature>
<dbReference type="Pfam" id="PF05154">
    <property type="entry name" value="TM2"/>
    <property type="match status" value="1"/>
</dbReference>
<evidence type="ECO:0000313" key="11">
    <source>
        <dbReference type="EMBL" id="RZF41142.1"/>
    </source>
</evidence>
<dbReference type="Proteomes" id="UP000291343">
    <property type="component" value="Unassembled WGS sequence"/>
</dbReference>
<organism evidence="11 12">
    <name type="scientific">Laodelphax striatellus</name>
    <name type="common">Small brown planthopper</name>
    <name type="synonym">Delphax striatella</name>
    <dbReference type="NCBI Taxonomy" id="195883"/>
    <lineage>
        <taxon>Eukaryota</taxon>
        <taxon>Metazoa</taxon>
        <taxon>Ecdysozoa</taxon>
        <taxon>Arthropoda</taxon>
        <taxon>Hexapoda</taxon>
        <taxon>Insecta</taxon>
        <taxon>Pterygota</taxon>
        <taxon>Neoptera</taxon>
        <taxon>Paraneoptera</taxon>
        <taxon>Hemiptera</taxon>
        <taxon>Auchenorrhyncha</taxon>
        <taxon>Fulgoroidea</taxon>
        <taxon>Delphacidae</taxon>
        <taxon>Criomorphinae</taxon>
        <taxon>Laodelphax</taxon>
    </lineage>
</organism>
<comment type="subcellular location">
    <subcellularLocation>
        <location evidence="1">Membrane</location>
        <topology evidence="1">Multi-pass membrane protein</topology>
    </subcellularLocation>
</comment>
<evidence type="ECO:0000256" key="1">
    <source>
        <dbReference type="ARBA" id="ARBA00004141"/>
    </source>
</evidence>